<dbReference type="EMBL" id="CAJNOK010042783">
    <property type="protein sequence ID" value="CAF1565957.1"/>
    <property type="molecule type" value="Genomic_DNA"/>
</dbReference>
<feature type="non-terminal residue" evidence="2">
    <location>
        <position position="288"/>
    </location>
</feature>
<dbReference type="Proteomes" id="UP000682733">
    <property type="component" value="Unassembled WGS sequence"/>
</dbReference>
<evidence type="ECO:0000313" key="3">
    <source>
        <dbReference type="Proteomes" id="UP000682733"/>
    </source>
</evidence>
<dbReference type="Proteomes" id="UP000677228">
    <property type="component" value="Unassembled WGS sequence"/>
</dbReference>
<accession>A0A8S2UVX9</accession>
<organism evidence="2 3">
    <name type="scientific">Didymodactylos carnosus</name>
    <dbReference type="NCBI Taxonomy" id="1234261"/>
    <lineage>
        <taxon>Eukaryota</taxon>
        <taxon>Metazoa</taxon>
        <taxon>Spiralia</taxon>
        <taxon>Gnathifera</taxon>
        <taxon>Rotifera</taxon>
        <taxon>Eurotatoria</taxon>
        <taxon>Bdelloidea</taxon>
        <taxon>Philodinida</taxon>
        <taxon>Philodinidae</taxon>
        <taxon>Didymodactylos</taxon>
    </lineage>
</organism>
<dbReference type="AlphaFoldDB" id="A0A8S2UVX9"/>
<proteinExistence type="predicted"/>
<reference evidence="2" key="1">
    <citation type="submission" date="2021-02" db="EMBL/GenBank/DDBJ databases">
        <authorList>
            <person name="Nowell W R."/>
        </authorList>
    </citation>
    <scope>NUCLEOTIDE SEQUENCE</scope>
</reference>
<evidence type="ECO:0000313" key="1">
    <source>
        <dbReference type="EMBL" id="CAF1565957.1"/>
    </source>
</evidence>
<dbReference type="EMBL" id="CAJOBA010065491">
    <property type="protein sequence ID" value="CAF4358961.1"/>
    <property type="molecule type" value="Genomic_DNA"/>
</dbReference>
<sequence>MEAIKKIIGDLKENKLAEVIDISLRTFHTLPSAFKKERIATDTKSSCFIRTEPDFIECTQQLCEKIVESAKSSYERSGDAFSNPPKWLRIAVNIFDTLQKFPDLTYFKDIDERRQDDQIRKEIVDLISNRLLATYREKMIKETCELTENEIRKNFQAQFDVHQNDFDNDLENLFKCMNTSERIRERCRQFLKRQTTEICNVWCTAAIQAHDQKQMERLVRDGSADLRHLIDDIIKSGKTMTKEKANQEFDSMWDKKIQSIKNNIKPEERLKQVIKFVYANYNIFEKES</sequence>
<protein>
    <submittedName>
        <fullName evidence="2">Uncharacterized protein</fullName>
    </submittedName>
</protein>
<evidence type="ECO:0000313" key="2">
    <source>
        <dbReference type="EMBL" id="CAF4358961.1"/>
    </source>
</evidence>
<gene>
    <name evidence="1" type="ORF">OVA965_LOCUS40081</name>
    <name evidence="2" type="ORF">TMI583_LOCUS41474</name>
</gene>
<comment type="caution">
    <text evidence="2">The sequence shown here is derived from an EMBL/GenBank/DDBJ whole genome shotgun (WGS) entry which is preliminary data.</text>
</comment>
<name>A0A8S2UVX9_9BILA</name>